<evidence type="ECO:0000259" key="6">
    <source>
        <dbReference type="PROSITE" id="PS50089"/>
    </source>
</evidence>
<dbReference type="GO" id="GO:0061630">
    <property type="term" value="F:ubiquitin protein ligase activity"/>
    <property type="evidence" value="ECO:0007669"/>
    <property type="project" value="TreeGrafter"/>
</dbReference>
<keyword evidence="2 4" id="KW-0863">Zinc-finger</keyword>
<evidence type="ECO:0000256" key="5">
    <source>
        <dbReference type="SAM" id="MobiDB-lite"/>
    </source>
</evidence>
<evidence type="ECO:0000256" key="4">
    <source>
        <dbReference type="PROSITE-ProRule" id="PRU00175"/>
    </source>
</evidence>
<reference evidence="7" key="1">
    <citation type="journal article" date="2022" name="New Phytol.">
        <title>Evolutionary transition to the ectomycorrhizal habit in the genomes of a hyperdiverse lineage of mushroom-forming fungi.</title>
        <authorList>
            <person name="Looney B."/>
            <person name="Miyauchi S."/>
            <person name="Morin E."/>
            <person name="Drula E."/>
            <person name="Courty P.E."/>
            <person name="Kohler A."/>
            <person name="Kuo A."/>
            <person name="LaButti K."/>
            <person name="Pangilinan J."/>
            <person name="Lipzen A."/>
            <person name="Riley R."/>
            <person name="Andreopoulos W."/>
            <person name="He G."/>
            <person name="Johnson J."/>
            <person name="Nolan M."/>
            <person name="Tritt A."/>
            <person name="Barry K.W."/>
            <person name="Grigoriev I.V."/>
            <person name="Nagy L.G."/>
            <person name="Hibbett D."/>
            <person name="Henrissat B."/>
            <person name="Matheny P.B."/>
            <person name="Labbe J."/>
            <person name="Martin F.M."/>
        </authorList>
    </citation>
    <scope>NUCLEOTIDE SEQUENCE</scope>
    <source>
        <strain evidence="7">BPL690</strain>
    </source>
</reference>
<keyword evidence="1" id="KW-0479">Metal-binding</keyword>
<gene>
    <name evidence="7" type="ORF">B0F90DRAFT_525302</name>
</gene>
<dbReference type="GO" id="GO:0016567">
    <property type="term" value="P:protein ubiquitination"/>
    <property type="evidence" value="ECO:0007669"/>
    <property type="project" value="TreeGrafter"/>
</dbReference>
<evidence type="ECO:0000313" key="8">
    <source>
        <dbReference type="Proteomes" id="UP001203297"/>
    </source>
</evidence>
<dbReference type="EMBL" id="WTXG01000002">
    <property type="protein sequence ID" value="KAI0307141.1"/>
    <property type="molecule type" value="Genomic_DNA"/>
</dbReference>
<comment type="caution">
    <text evidence="7">The sequence shown here is derived from an EMBL/GenBank/DDBJ whole genome shotgun (WGS) entry which is preliminary data.</text>
</comment>
<accession>A0AAD4QSX1</accession>
<dbReference type="AlphaFoldDB" id="A0AAD4QSX1"/>
<evidence type="ECO:0000256" key="2">
    <source>
        <dbReference type="ARBA" id="ARBA00022771"/>
    </source>
</evidence>
<dbReference type="Proteomes" id="UP001203297">
    <property type="component" value="Unassembled WGS sequence"/>
</dbReference>
<dbReference type="PANTHER" id="PTHR45969:SF81">
    <property type="entry name" value="OS08G0157400 PROTEIN"/>
    <property type="match status" value="1"/>
</dbReference>
<dbReference type="InterPro" id="IPR001841">
    <property type="entry name" value="Znf_RING"/>
</dbReference>
<feature type="domain" description="RING-type" evidence="6">
    <location>
        <begin position="59"/>
        <end position="122"/>
    </location>
</feature>
<proteinExistence type="predicted"/>
<keyword evidence="3" id="KW-0862">Zinc</keyword>
<evidence type="ECO:0000256" key="3">
    <source>
        <dbReference type="ARBA" id="ARBA00022833"/>
    </source>
</evidence>
<evidence type="ECO:0000256" key="1">
    <source>
        <dbReference type="ARBA" id="ARBA00022723"/>
    </source>
</evidence>
<dbReference type="GO" id="GO:0008270">
    <property type="term" value="F:zinc ion binding"/>
    <property type="evidence" value="ECO:0007669"/>
    <property type="project" value="UniProtKB-KW"/>
</dbReference>
<organism evidence="7 8">
    <name type="scientific">Multifurca ochricompacta</name>
    <dbReference type="NCBI Taxonomy" id="376703"/>
    <lineage>
        <taxon>Eukaryota</taxon>
        <taxon>Fungi</taxon>
        <taxon>Dikarya</taxon>
        <taxon>Basidiomycota</taxon>
        <taxon>Agaricomycotina</taxon>
        <taxon>Agaricomycetes</taxon>
        <taxon>Russulales</taxon>
        <taxon>Russulaceae</taxon>
        <taxon>Multifurca</taxon>
    </lineage>
</organism>
<feature type="region of interest" description="Disordered" evidence="5">
    <location>
        <begin position="1"/>
        <end position="26"/>
    </location>
</feature>
<protein>
    <recommendedName>
        <fullName evidence="6">RING-type domain-containing protein</fullName>
    </recommendedName>
</protein>
<dbReference type="Pfam" id="PF13923">
    <property type="entry name" value="zf-C3HC4_2"/>
    <property type="match status" value="1"/>
</dbReference>
<dbReference type="Gene3D" id="3.30.40.10">
    <property type="entry name" value="Zinc/RING finger domain, C3HC4 (zinc finger)"/>
    <property type="match status" value="1"/>
</dbReference>
<sequence>MRPTETGRPSWDPFDPDVLRNEEDSTSHLTDDQIKNIIEDLPHLTEADLEHLGHRDSSCSICLNTFLASLAEEEMAQAIDSPAQPPELLGVTHLSNSCGHVFCRKDLLTWIRDGNRSCPLCRTLLIKPADSASTNAARRRIIAAYRLESRILNGSSLGSADMLYREDEEGLEHSGMYS</sequence>
<dbReference type="PANTHER" id="PTHR45969">
    <property type="entry name" value="RING ZINC FINGER PROTEIN-RELATED"/>
    <property type="match status" value="1"/>
</dbReference>
<dbReference type="PROSITE" id="PS50089">
    <property type="entry name" value="ZF_RING_2"/>
    <property type="match status" value="1"/>
</dbReference>
<feature type="compositionally biased region" description="Basic and acidic residues" evidence="5">
    <location>
        <begin position="17"/>
        <end position="26"/>
    </location>
</feature>
<evidence type="ECO:0000313" key="7">
    <source>
        <dbReference type="EMBL" id="KAI0307141.1"/>
    </source>
</evidence>
<keyword evidence="8" id="KW-1185">Reference proteome</keyword>
<name>A0AAD4QSX1_9AGAM</name>
<dbReference type="InterPro" id="IPR013083">
    <property type="entry name" value="Znf_RING/FYVE/PHD"/>
</dbReference>
<dbReference type="SUPFAM" id="SSF57850">
    <property type="entry name" value="RING/U-box"/>
    <property type="match status" value="1"/>
</dbReference>